<evidence type="ECO:0000313" key="2">
    <source>
        <dbReference type="EMBL" id="KAK9723309.1"/>
    </source>
</evidence>
<organism evidence="2 3">
    <name type="scientific">Popillia japonica</name>
    <name type="common">Japanese beetle</name>
    <dbReference type="NCBI Taxonomy" id="7064"/>
    <lineage>
        <taxon>Eukaryota</taxon>
        <taxon>Metazoa</taxon>
        <taxon>Ecdysozoa</taxon>
        <taxon>Arthropoda</taxon>
        <taxon>Hexapoda</taxon>
        <taxon>Insecta</taxon>
        <taxon>Pterygota</taxon>
        <taxon>Neoptera</taxon>
        <taxon>Endopterygota</taxon>
        <taxon>Coleoptera</taxon>
        <taxon>Polyphaga</taxon>
        <taxon>Scarabaeiformia</taxon>
        <taxon>Scarabaeidae</taxon>
        <taxon>Rutelinae</taxon>
        <taxon>Popillia</taxon>
    </lineage>
</organism>
<keyword evidence="3" id="KW-1185">Reference proteome</keyword>
<dbReference type="AlphaFoldDB" id="A0AAW1KRP2"/>
<feature type="region of interest" description="Disordered" evidence="1">
    <location>
        <begin position="1"/>
        <end position="60"/>
    </location>
</feature>
<gene>
    <name evidence="2" type="ORF">QE152_g19273</name>
</gene>
<dbReference type="Proteomes" id="UP001458880">
    <property type="component" value="Unassembled WGS sequence"/>
</dbReference>
<dbReference type="EMBL" id="JASPKY010000181">
    <property type="protein sequence ID" value="KAK9723309.1"/>
    <property type="molecule type" value="Genomic_DNA"/>
</dbReference>
<feature type="compositionally biased region" description="Polar residues" evidence="1">
    <location>
        <begin position="1"/>
        <end position="12"/>
    </location>
</feature>
<sequence length="155" mass="17970">MAEESGTSNPRRLSQIFDPLSRLSELTRESRSTPSSPRLLPRRPRESNSSTLPTYDSLDRGAGSEILLGHNGINWQERCFELQLELQRSRAQATRTRDMLREKVSVNIYYETIYIPCLLQPDDKRANSFADVFLRIFFSRGAVQASRCHCTRRRY</sequence>
<protein>
    <submittedName>
        <fullName evidence="2">Uncharacterized protein</fullName>
    </submittedName>
</protein>
<comment type="caution">
    <text evidence="2">The sequence shown here is derived from an EMBL/GenBank/DDBJ whole genome shotgun (WGS) entry which is preliminary data.</text>
</comment>
<evidence type="ECO:0000256" key="1">
    <source>
        <dbReference type="SAM" id="MobiDB-lite"/>
    </source>
</evidence>
<accession>A0AAW1KRP2</accession>
<proteinExistence type="predicted"/>
<name>A0AAW1KRP2_POPJA</name>
<reference evidence="2 3" key="1">
    <citation type="journal article" date="2024" name="BMC Genomics">
        <title>De novo assembly and annotation of Popillia japonica's genome with initial clues to its potential as an invasive pest.</title>
        <authorList>
            <person name="Cucini C."/>
            <person name="Boschi S."/>
            <person name="Funari R."/>
            <person name="Cardaioli E."/>
            <person name="Iannotti N."/>
            <person name="Marturano G."/>
            <person name="Paoli F."/>
            <person name="Bruttini M."/>
            <person name="Carapelli A."/>
            <person name="Frati F."/>
            <person name="Nardi F."/>
        </authorList>
    </citation>
    <scope>NUCLEOTIDE SEQUENCE [LARGE SCALE GENOMIC DNA]</scope>
    <source>
        <strain evidence="2">DMR45628</strain>
    </source>
</reference>
<evidence type="ECO:0000313" key="3">
    <source>
        <dbReference type="Proteomes" id="UP001458880"/>
    </source>
</evidence>